<dbReference type="AlphaFoldDB" id="A0A2I0APQ5"/>
<dbReference type="Proteomes" id="UP000236161">
    <property type="component" value="Unassembled WGS sequence"/>
</dbReference>
<organism evidence="2 3">
    <name type="scientific">Apostasia shenzhenica</name>
    <dbReference type="NCBI Taxonomy" id="1088818"/>
    <lineage>
        <taxon>Eukaryota</taxon>
        <taxon>Viridiplantae</taxon>
        <taxon>Streptophyta</taxon>
        <taxon>Embryophyta</taxon>
        <taxon>Tracheophyta</taxon>
        <taxon>Spermatophyta</taxon>
        <taxon>Magnoliopsida</taxon>
        <taxon>Liliopsida</taxon>
        <taxon>Asparagales</taxon>
        <taxon>Orchidaceae</taxon>
        <taxon>Apostasioideae</taxon>
        <taxon>Apostasia</taxon>
    </lineage>
</organism>
<accession>A0A2I0APQ5</accession>
<evidence type="ECO:0000313" key="3">
    <source>
        <dbReference type="Proteomes" id="UP000236161"/>
    </source>
</evidence>
<sequence>MSVRFASIPWSSETRVPLEEEADPARCREVEVEAPSSGARTEGSPACRLRAAELVLRVLATIFSVFPKHRPRCSELPSNIIGDDISQLRLSLSKCHDHTISNDTGSHWLHKSRIRMLQSLRIPRGIAKIKRLGSPPTTRYFQHLRWPTAVGPPVWVQQLSSLRTAVSGDSFSRQYFLVPSLRPGKTVARTRRTNSAVRSAQVGESSVKAPGDEASASTSRHHPESISSSRGTRISELQGMLANLTDLVTGLTTQHRVILRQTQPVCAVVLPPAPPLPVAAARDPLSPVAAAPAPLPPIAAVFAPLQPVAADPEPLPPAAAVPVPLPVGIPSSIASLIRKSTRTRILSHRSLDVHFLGVLSFLQPFLLS</sequence>
<protein>
    <submittedName>
        <fullName evidence="2">Uncharacterized protein</fullName>
    </submittedName>
</protein>
<dbReference type="EMBL" id="KZ451964">
    <property type="protein sequence ID" value="PKA57532.1"/>
    <property type="molecule type" value="Genomic_DNA"/>
</dbReference>
<reference evidence="2 3" key="1">
    <citation type="journal article" date="2017" name="Nature">
        <title>The Apostasia genome and the evolution of orchids.</title>
        <authorList>
            <person name="Zhang G.Q."/>
            <person name="Liu K.W."/>
            <person name="Li Z."/>
            <person name="Lohaus R."/>
            <person name="Hsiao Y.Y."/>
            <person name="Niu S.C."/>
            <person name="Wang J.Y."/>
            <person name="Lin Y.C."/>
            <person name="Xu Q."/>
            <person name="Chen L.J."/>
            <person name="Yoshida K."/>
            <person name="Fujiwara S."/>
            <person name="Wang Z.W."/>
            <person name="Zhang Y.Q."/>
            <person name="Mitsuda N."/>
            <person name="Wang M."/>
            <person name="Liu G.H."/>
            <person name="Pecoraro L."/>
            <person name="Huang H.X."/>
            <person name="Xiao X.J."/>
            <person name="Lin M."/>
            <person name="Wu X.Y."/>
            <person name="Wu W.L."/>
            <person name="Chen Y.Y."/>
            <person name="Chang S.B."/>
            <person name="Sakamoto S."/>
            <person name="Ohme-Takagi M."/>
            <person name="Yagi M."/>
            <person name="Zeng S.J."/>
            <person name="Shen C.Y."/>
            <person name="Yeh C.M."/>
            <person name="Luo Y.B."/>
            <person name="Tsai W.C."/>
            <person name="Van de Peer Y."/>
            <person name="Liu Z.J."/>
        </authorList>
    </citation>
    <scope>NUCLEOTIDE SEQUENCE [LARGE SCALE GENOMIC DNA]</scope>
    <source>
        <strain evidence="3">cv. Shenzhen</strain>
        <tissue evidence="2">Stem</tissue>
    </source>
</reference>
<evidence type="ECO:0000313" key="2">
    <source>
        <dbReference type="EMBL" id="PKA57532.1"/>
    </source>
</evidence>
<feature type="region of interest" description="Disordered" evidence="1">
    <location>
        <begin position="187"/>
        <end position="231"/>
    </location>
</feature>
<gene>
    <name evidence="2" type="ORF">AXF42_Ash020076</name>
</gene>
<evidence type="ECO:0000256" key="1">
    <source>
        <dbReference type="SAM" id="MobiDB-lite"/>
    </source>
</evidence>
<keyword evidence="3" id="KW-1185">Reference proteome</keyword>
<proteinExistence type="predicted"/>
<feature type="compositionally biased region" description="Polar residues" evidence="1">
    <location>
        <begin position="193"/>
        <end position="204"/>
    </location>
</feature>
<name>A0A2I0APQ5_9ASPA</name>